<sequence length="309" mass="34795">MLYGEQQINGHWYYFDTGSGAMQRGFVDLGHKVVYYNAKGWMLYGEQQINGHWYYFDTGSGAMQKGFVDLGHKVVYYNAKGWMLYGEQQINGYWYYFDTGSGAMQTNKIIGGKYYDEAGKLQELHGIVGNPTTTVEKMIQYYNNRKLLYPSEKLSVGGADTITELAKIFYEEATTEGIDPSIAWCQTMKETNWLRFGGQVKIEQFNFAGIGATDGDAAGADFSSYGKNGVRMGVRAQIQHLKAYATSGLKKSDLKNACVDPRFIYVNKGVAPYVEWLGIQENPTGSGWATEVGYGYSIMNDYVKKLWML</sequence>
<dbReference type="Pfam" id="PF01473">
    <property type="entry name" value="Choline_bind_1"/>
    <property type="match status" value="1"/>
</dbReference>
<accession>A0A6N3G6U6</accession>
<dbReference type="Pfam" id="PF01832">
    <property type="entry name" value="Glucosaminidase"/>
    <property type="match status" value="1"/>
</dbReference>
<keyword evidence="1" id="KW-0677">Repeat</keyword>
<evidence type="ECO:0000256" key="1">
    <source>
        <dbReference type="ARBA" id="ARBA00022737"/>
    </source>
</evidence>
<dbReference type="EC" id="3.5.1.28" evidence="3"/>
<reference evidence="3" key="1">
    <citation type="submission" date="2019-11" db="EMBL/GenBank/DDBJ databases">
        <authorList>
            <person name="Feng L."/>
        </authorList>
    </citation>
    <scope>NUCLEOTIDE SEQUENCE</scope>
    <source>
        <strain evidence="3">RtorquesLFYP15</strain>
    </source>
</reference>
<feature type="domain" description="Mannosyl-glycoprotein endo-beta-N-acetylglucosamidase-like" evidence="2">
    <location>
        <begin position="167"/>
        <end position="299"/>
    </location>
</feature>
<proteinExistence type="predicted"/>
<dbReference type="GO" id="GO:0004040">
    <property type="term" value="F:amidase activity"/>
    <property type="evidence" value="ECO:0007669"/>
    <property type="project" value="InterPro"/>
</dbReference>
<dbReference type="GO" id="GO:0008745">
    <property type="term" value="F:N-acetylmuramoyl-L-alanine amidase activity"/>
    <property type="evidence" value="ECO:0007669"/>
    <property type="project" value="UniProtKB-EC"/>
</dbReference>
<evidence type="ECO:0000259" key="2">
    <source>
        <dbReference type="Pfam" id="PF01832"/>
    </source>
</evidence>
<name>A0A6N3G6U6_9FIRM</name>
<dbReference type="InterPro" id="IPR018337">
    <property type="entry name" value="Cell_wall/Cho-bd_repeat"/>
</dbReference>
<dbReference type="AlphaFoldDB" id="A0A6N3G6U6"/>
<organism evidence="3">
    <name type="scientific">[Ruminococcus] torques</name>
    <dbReference type="NCBI Taxonomy" id="33039"/>
    <lineage>
        <taxon>Bacteria</taxon>
        <taxon>Bacillati</taxon>
        <taxon>Bacillota</taxon>
        <taxon>Clostridia</taxon>
        <taxon>Lachnospirales</taxon>
        <taxon>Lachnospiraceae</taxon>
        <taxon>Mediterraneibacter</taxon>
    </lineage>
</organism>
<dbReference type="InterPro" id="IPR002901">
    <property type="entry name" value="MGlyc_endo_b_GlcNAc-like_dom"/>
</dbReference>
<evidence type="ECO:0000313" key="3">
    <source>
        <dbReference type="EMBL" id="VYU59800.1"/>
    </source>
</evidence>
<dbReference type="Gene3D" id="2.10.270.20">
    <property type="match status" value="1"/>
</dbReference>
<gene>
    <name evidence="3" type="primary">lytA_1</name>
    <name evidence="3" type="ORF">RTLFYP15_00041</name>
</gene>
<protein>
    <submittedName>
        <fullName evidence="3">Autolysin</fullName>
        <ecNumber evidence="3">3.5.1.28</ecNumber>
    </submittedName>
</protein>
<keyword evidence="3" id="KW-0378">Hydrolase</keyword>
<dbReference type="Pfam" id="PF19127">
    <property type="entry name" value="Choline_bind_3"/>
    <property type="match status" value="2"/>
</dbReference>
<dbReference type="SUPFAM" id="SSF69360">
    <property type="entry name" value="Cell wall binding repeat"/>
    <property type="match status" value="1"/>
</dbReference>
<dbReference type="Gene3D" id="2.10.270.10">
    <property type="entry name" value="Cholin Binding"/>
    <property type="match status" value="1"/>
</dbReference>
<dbReference type="EMBL" id="CACRUQ010000037">
    <property type="protein sequence ID" value="VYU59800.1"/>
    <property type="molecule type" value="Genomic_DNA"/>
</dbReference>